<comment type="caution">
    <text evidence="13">The sequence shown here is derived from an EMBL/GenBank/DDBJ whole genome shotgun (WGS) entry which is preliminary data.</text>
</comment>
<dbReference type="PANTHER" id="PTHR39321:SF3">
    <property type="entry name" value="PHOSPHOPANTETHEINE ADENYLYLTRANSFERASE"/>
    <property type="match status" value="1"/>
</dbReference>
<evidence type="ECO:0000256" key="10">
    <source>
        <dbReference type="ARBA" id="ARBA00048721"/>
    </source>
</evidence>
<evidence type="ECO:0000256" key="11">
    <source>
        <dbReference type="HAMAP-Rule" id="MF_00244"/>
    </source>
</evidence>
<evidence type="ECO:0000256" key="3">
    <source>
        <dbReference type="ARBA" id="ARBA00009014"/>
    </source>
</evidence>
<comment type="catalytic activity">
    <reaction evidence="10 11">
        <text>nicotinate beta-D-ribonucleotide + ATP + H(+) = deamido-NAD(+) + diphosphate</text>
        <dbReference type="Rhea" id="RHEA:22860"/>
        <dbReference type="ChEBI" id="CHEBI:15378"/>
        <dbReference type="ChEBI" id="CHEBI:30616"/>
        <dbReference type="ChEBI" id="CHEBI:33019"/>
        <dbReference type="ChEBI" id="CHEBI:57502"/>
        <dbReference type="ChEBI" id="CHEBI:58437"/>
        <dbReference type="EC" id="2.7.7.18"/>
    </reaction>
</comment>
<dbReference type="SUPFAM" id="SSF52374">
    <property type="entry name" value="Nucleotidylyl transferase"/>
    <property type="match status" value="1"/>
</dbReference>
<proteinExistence type="inferred from homology"/>
<dbReference type="GO" id="GO:0016779">
    <property type="term" value="F:nucleotidyltransferase activity"/>
    <property type="evidence" value="ECO:0007669"/>
    <property type="project" value="UniProtKB-KW"/>
</dbReference>
<dbReference type="InterPro" id="IPR004821">
    <property type="entry name" value="Cyt_trans-like"/>
</dbReference>
<evidence type="ECO:0000256" key="6">
    <source>
        <dbReference type="ARBA" id="ARBA00022695"/>
    </source>
</evidence>
<keyword evidence="8 11" id="KW-0067">ATP-binding</keyword>
<evidence type="ECO:0000259" key="12">
    <source>
        <dbReference type="Pfam" id="PF01467"/>
    </source>
</evidence>
<keyword evidence="4 11" id="KW-0662">Pyridine nucleotide biosynthesis</keyword>
<comment type="pathway">
    <text evidence="2 11">Cofactor biosynthesis; NAD(+) biosynthesis; deamido-NAD(+) from nicotinate D-ribonucleotide: step 1/1.</text>
</comment>
<evidence type="ECO:0000256" key="5">
    <source>
        <dbReference type="ARBA" id="ARBA00022679"/>
    </source>
</evidence>
<evidence type="ECO:0000256" key="8">
    <source>
        <dbReference type="ARBA" id="ARBA00022840"/>
    </source>
</evidence>
<protein>
    <recommendedName>
        <fullName evidence="11">Probable nicotinate-nucleotide adenylyltransferase</fullName>
        <ecNumber evidence="11">2.7.7.18</ecNumber>
    </recommendedName>
    <alternativeName>
        <fullName evidence="11">Deamido-NAD(+) diphosphorylase</fullName>
    </alternativeName>
    <alternativeName>
        <fullName evidence="11">Deamido-NAD(+) pyrophosphorylase</fullName>
    </alternativeName>
    <alternativeName>
        <fullName evidence="11">Nicotinate mononucleotide adenylyltransferase</fullName>
        <shortName evidence="11">NaMN adenylyltransferase</shortName>
    </alternativeName>
</protein>
<evidence type="ECO:0000256" key="2">
    <source>
        <dbReference type="ARBA" id="ARBA00005019"/>
    </source>
</evidence>
<keyword evidence="9 11" id="KW-0520">NAD</keyword>
<keyword evidence="7 11" id="KW-0547">Nucleotide-binding</keyword>
<sequence length="194" mass="22323">MLKIGIMGGSFDPPHKAHLEIANAACEALGLYEIFFIPAFTAPLKPNPHIASFDDRLEMLKIALKKFGKKYRILEIEKDRGGISYSVDTVKLLREKIKDAQFFWIIGTDQLLSLHKWHNIEELARLASFAVAKRGDEKMENHNLPNYAKIEVVPFEPMEVSSTEIRENLKKGNFENDFVDENVLNYIKEKKLYI</sequence>
<evidence type="ECO:0000256" key="9">
    <source>
        <dbReference type="ARBA" id="ARBA00023027"/>
    </source>
</evidence>
<organism evidence="13 14">
    <name type="scientific">Intestinicryptomonas porci</name>
    <dbReference type="NCBI Taxonomy" id="2926320"/>
    <lineage>
        <taxon>Bacteria</taxon>
        <taxon>Pseudomonadati</taxon>
        <taxon>Verrucomicrobiota</taxon>
        <taxon>Opitutia</taxon>
        <taxon>Opitutales</taxon>
        <taxon>Intestinicryptomonaceae</taxon>
        <taxon>Intestinicryptomonas</taxon>
    </lineage>
</organism>
<name>A0ABU4WJY3_9BACT</name>
<dbReference type="EMBL" id="JALBUT010000009">
    <property type="protein sequence ID" value="MDX8416083.1"/>
    <property type="molecule type" value="Genomic_DNA"/>
</dbReference>
<dbReference type="InterPro" id="IPR005248">
    <property type="entry name" value="NadD/NMNAT"/>
</dbReference>
<dbReference type="RefSeq" id="WP_370397536.1">
    <property type="nucleotide sequence ID" value="NZ_JALBUT010000009.1"/>
</dbReference>
<evidence type="ECO:0000313" key="14">
    <source>
        <dbReference type="Proteomes" id="UP001275932"/>
    </source>
</evidence>
<dbReference type="EC" id="2.7.7.18" evidence="11"/>
<dbReference type="NCBIfam" id="TIGR00482">
    <property type="entry name" value="nicotinate (nicotinamide) nucleotide adenylyltransferase"/>
    <property type="match status" value="1"/>
</dbReference>
<dbReference type="HAMAP" id="MF_00244">
    <property type="entry name" value="NaMN_adenylyltr"/>
    <property type="match status" value="1"/>
</dbReference>
<dbReference type="Gene3D" id="3.40.50.620">
    <property type="entry name" value="HUPs"/>
    <property type="match status" value="1"/>
</dbReference>
<keyword evidence="6 11" id="KW-0548">Nucleotidyltransferase</keyword>
<dbReference type="NCBIfam" id="NF000840">
    <property type="entry name" value="PRK00071.1-3"/>
    <property type="match status" value="1"/>
</dbReference>
<dbReference type="InterPro" id="IPR014729">
    <property type="entry name" value="Rossmann-like_a/b/a_fold"/>
</dbReference>
<dbReference type="Pfam" id="PF01467">
    <property type="entry name" value="CTP_transf_like"/>
    <property type="match status" value="1"/>
</dbReference>
<dbReference type="CDD" id="cd02165">
    <property type="entry name" value="NMNAT"/>
    <property type="match status" value="1"/>
</dbReference>
<evidence type="ECO:0000313" key="13">
    <source>
        <dbReference type="EMBL" id="MDX8416083.1"/>
    </source>
</evidence>
<comment type="function">
    <text evidence="1 11">Catalyzes the reversible adenylation of nicotinate mononucleotide (NaMN) to nicotinic acid adenine dinucleotide (NaAD).</text>
</comment>
<evidence type="ECO:0000256" key="7">
    <source>
        <dbReference type="ARBA" id="ARBA00022741"/>
    </source>
</evidence>
<comment type="similarity">
    <text evidence="3 11">Belongs to the NadD family.</text>
</comment>
<feature type="domain" description="Cytidyltransferase-like" evidence="12">
    <location>
        <begin position="6"/>
        <end position="168"/>
    </location>
</feature>
<dbReference type="NCBIfam" id="TIGR00125">
    <property type="entry name" value="cyt_tran_rel"/>
    <property type="match status" value="1"/>
</dbReference>
<dbReference type="PANTHER" id="PTHR39321">
    <property type="entry name" value="NICOTINATE-NUCLEOTIDE ADENYLYLTRANSFERASE-RELATED"/>
    <property type="match status" value="1"/>
</dbReference>
<evidence type="ECO:0000256" key="4">
    <source>
        <dbReference type="ARBA" id="ARBA00022642"/>
    </source>
</evidence>
<keyword evidence="14" id="KW-1185">Reference proteome</keyword>
<evidence type="ECO:0000256" key="1">
    <source>
        <dbReference type="ARBA" id="ARBA00002324"/>
    </source>
</evidence>
<dbReference type="Proteomes" id="UP001275932">
    <property type="component" value="Unassembled WGS sequence"/>
</dbReference>
<keyword evidence="5 11" id="KW-0808">Transferase</keyword>
<accession>A0ABU4WJY3</accession>
<reference evidence="13 14" key="1">
    <citation type="submission" date="2022-03" db="EMBL/GenBank/DDBJ databases">
        <title>Novel taxa within the pig intestine.</title>
        <authorList>
            <person name="Wylensek D."/>
            <person name="Bishof K."/>
            <person name="Afrizal A."/>
            <person name="Clavel T."/>
        </authorList>
    </citation>
    <scope>NUCLEOTIDE SEQUENCE [LARGE SCALE GENOMIC DNA]</scope>
    <source>
        <strain evidence="13 14">CLA-KB-P66</strain>
    </source>
</reference>
<gene>
    <name evidence="11 13" type="primary">nadD</name>
    <name evidence="13" type="ORF">MOX91_07835</name>
</gene>